<dbReference type="InterPro" id="IPR000120">
    <property type="entry name" value="Amidase"/>
</dbReference>
<dbReference type="KEGG" id="sch:Sphch_1848"/>
<evidence type="ECO:0000313" key="4">
    <source>
        <dbReference type="Proteomes" id="UP000007150"/>
    </source>
</evidence>
<dbReference type="AlphaFoldDB" id="F6ETN7"/>
<dbReference type="STRING" id="690566.Sphch_1848"/>
<gene>
    <name evidence="3" type="ORF">Sphch_1848</name>
</gene>
<reference evidence="3 4" key="1">
    <citation type="submission" date="2011-05" db="EMBL/GenBank/DDBJ databases">
        <title>Complete sequence of chromosome 1 of Sphingobium chlorophenolicum L-1.</title>
        <authorList>
            <consortium name="US DOE Joint Genome Institute"/>
            <person name="Lucas S."/>
            <person name="Han J."/>
            <person name="Lapidus A."/>
            <person name="Cheng J.-F."/>
            <person name="Goodwin L."/>
            <person name="Pitluck S."/>
            <person name="Peters L."/>
            <person name="Daligault H."/>
            <person name="Han C."/>
            <person name="Tapia R."/>
            <person name="Land M."/>
            <person name="Hauser L."/>
            <person name="Kyrpides N."/>
            <person name="Ivanova N."/>
            <person name="Pagani I."/>
            <person name="Turner P."/>
            <person name="Copley S."/>
            <person name="Woyke T."/>
        </authorList>
    </citation>
    <scope>NUCLEOTIDE SEQUENCE [LARGE SCALE GENOMIC DNA]</scope>
    <source>
        <strain evidence="3 4">L-1</strain>
    </source>
</reference>
<organism evidence="3 4">
    <name type="scientific">Sphingobium chlorophenolicum L-1</name>
    <dbReference type="NCBI Taxonomy" id="690566"/>
    <lineage>
        <taxon>Bacteria</taxon>
        <taxon>Pseudomonadati</taxon>
        <taxon>Pseudomonadota</taxon>
        <taxon>Alphaproteobacteria</taxon>
        <taxon>Sphingomonadales</taxon>
        <taxon>Sphingomonadaceae</taxon>
        <taxon>Sphingobium</taxon>
    </lineage>
</organism>
<accession>F6ETN7</accession>
<comment type="similarity">
    <text evidence="1">Belongs to the amidase family.</text>
</comment>
<keyword evidence="4" id="KW-1185">Reference proteome</keyword>
<dbReference type="RefSeq" id="WP_013847782.1">
    <property type="nucleotide sequence ID" value="NC_015593.1"/>
</dbReference>
<proteinExistence type="inferred from homology"/>
<dbReference type="PANTHER" id="PTHR11895">
    <property type="entry name" value="TRANSAMIDASE"/>
    <property type="match status" value="1"/>
</dbReference>
<evidence type="ECO:0000256" key="1">
    <source>
        <dbReference type="ARBA" id="ARBA00009199"/>
    </source>
</evidence>
<dbReference type="InterPro" id="IPR023631">
    <property type="entry name" value="Amidase_dom"/>
</dbReference>
<dbReference type="Proteomes" id="UP000007150">
    <property type="component" value="Chromosome 1"/>
</dbReference>
<evidence type="ECO:0000259" key="2">
    <source>
        <dbReference type="Pfam" id="PF01425"/>
    </source>
</evidence>
<dbReference type="InterPro" id="IPR036928">
    <property type="entry name" value="AS_sf"/>
</dbReference>
<dbReference type="GO" id="GO:0003824">
    <property type="term" value="F:catalytic activity"/>
    <property type="evidence" value="ECO:0007669"/>
    <property type="project" value="InterPro"/>
</dbReference>
<dbReference type="SUPFAM" id="SSF75304">
    <property type="entry name" value="Amidase signature (AS) enzymes"/>
    <property type="match status" value="1"/>
</dbReference>
<protein>
    <submittedName>
        <fullName evidence="3">Amidase</fullName>
    </submittedName>
</protein>
<dbReference type="InterPro" id="IPR020556">
    <property type="entry name" value="Amidase_CS"/>
</dbReference>
<evidence type="ECO:0000313" key="3">
    <source>
        <dbReference type="EMBL" id="AEG49532.1"/>
    </source>
</evidence>
<name>F6ETN7_SPHCR</name>
<feature type="domain" description="Amidase" evidence="2">
    <location>
        <begin position="27"/>
        <end position="449"/>
    </location>
</feature>
<sequence length="476" mass="51703">MTDDLAYMTGHAALKAFRSGDLNPIALMDATLARLSATEPQINAWTETWPENARRAAEAAAQRYAKGDARPLEGLPLAVKEEMRLAGTHRASGSLVFRDRVDDGTDVYIQRLIDAGAIPIGKTTVPEFTILAATHSRINGISRNPWNLERSPGGSSGGSGAALAAGATVLATGTDIGGSIRIPAACCGVTGFKPSYGRNPEIPPFNLDYYSHTGPMARSVADLALMQNVTSGQWEEDIASLRERIILSTDAPADLRGWRIGWSADFGVYEVEADVRSNMMRALEVFAGLGASVEEVDFRLPREAPRVMQDYLEHLAGAGVATALPNHRAEMTDYAIAFAEASLRSTPLMFYNANQMAAELYERFGPMMAKLDVLVCPTIGISAPPAEYSYVNDRLVFDGSERRMLQQEWCSTLLFNMFSRCPVLSVPSGHDRLGVPTGIQIVGRAYHDESPIAAGLAFEAAQPWLDRPENRPLQRL</sequence>
<dbReference type="Gene3D" id="3.90.1300.10">
    <property type="entry name" value="Amidase signature (AS) domain"/>
    <property type="match status" value="1"/>
</dbReference>
<dbReference type="EMBL" id="CP002798">
    <property type="protein sequence ID" value="AEG49532.1"/>
    <property type="molecule type" value="Genomic_DNA"/>
</dbReference>
<dbReference type="Pfam" id="PF01425">
    <property type="entry name" value="Amidase"/>
    <property type="match status" value="1"/>
</dbReference>
<dbReference type="PROSITE" id="PS00571">
    <property type="entry name" value="AMIDASES"/>
    <property type="match status" value="1"/>
</dbReference>
<dbReference type="PANTHER" id="PTHR11895:SF7">
    <property type="entry name" value="GLUTAMYL-TRNA(GLN) AMIDOTRANSFERASE SUBUNIT A, MITOCHONDRIAL"/>
    <property type="match status" value="1"/>
</dbReference>
<dbReference type="HOGENOM" id="CLU_009600_0_4_5"/>